<evidence type="ECO:0000256" key="4">
    <source>
        <dbReference type="ARBA" id="ARBA00022692"/>
    </source>
</evidence>
<dbReference type="Pfam" id="PF07715">
    <property type="entry name" value="Plug"/>
    <property type="match status" value="1"/>
</dbReference>
<dbReference type="NCBIfam" id="TIGR04056">
    <property type="entry name" value="OMP_RagA_SusC"/>
    <property type="match status" value="1"/>
</dbReference>
<dbReference type="Gene3D" id="2.60.40.1120">
    <property type="entry name" value="Carboxypeptidase-like, regulatory domain"/>
    <property type="match status" value="1"/>
</dbReference>
<dbReference type="FunFam" id="2.170.130.10:FF:000029">
    <property type="entry name" value="Outer membrane cobalamin receptor protein"/>
    <property type="match status" value="1"/>
</dbReference>
<dbReference type="InterPro" id="IPR023997">
    <property type="entry name" value="TonB-dep_OMP_SusC/RagA_CS"/>
</dbReference>
<comment type="similarity">
    <text evidence="7">Belongs to the TonB-dependent receptor family.</text>
</comment>
<dbReference type="InterPro" id="IPR036942">
    <property type="entry name" value="Beta-barrel_TonB_sf"/>
</dbReference>
<dbReference type="AlphaFoldDB" id="A0A0P0EYU9"/>
<evidence type="ECO:0000256" key="2">
    <source>
        <dbReference type="ARBA" id="ARBA00022448"/>
    </source>
</evidence>
<dbReference type="EMBL" id="WCSY01000010">
    <property type="protein sequence ID" value="KAB4312498.1"/>
    <property type="molecule type" value="Genomic_DNA"/>
</dbReference>
<dbReference type="Gene3D" id="2.170.130.10">
    <property type="entry name" value="TonB-dependent receptor, plug domain"/>
    <property type="match status" value="1"/>
</dbReference>
<evidence type="ECO:0000256" key="1">
    <source>
        <dbReference type="ARBA" id="ARBA00004571"/>
    </source>
</evidence>
<dbReference type="SUPFAM" id="SSF56935">
    <property type="entry name" value="Porins"/>
    <property type="match status" value="1"/>
</dbReference>
<evidence type="ECO:0000256" key="5">
    <source>
        <dbReference type="ARBA" id="ARBA00023136"/>
    </source>
</evidence>
<dbReference type="GO" id="GO:0009279">
    <property type="term" value="C:cell outer membrane"/>
    <property type="evidence" value="ECO:0007669"/>
    <property type="project" value="UniProtKB-SubCell"/>
</dbReference>
<dbReference type="FunFam" id="2.60.40.1120:FF:000003">
    <property type="entry name" value="Outer membrane protein Omp121"/>
    <property type="match status" value="1"/>
</dbReference>
<dbReference type="InterPro" id="IPR008969">
    <property type="entry name" value="CarboxyPept-like_regulatory"/>
</dbReference>
<dbReference type="Proteomes" id="UP000440614">
    <property type="component" value="Unassembled WGS sequence"/>
</dbReference>
<dbReference type="PROSITE" id="PS52016">
    <property type="entry name" value="TONB_DEPENDENT_REC_3"/>
    <property type="match status" value="1"/>
</dbReference>
<organism evidence="8 9">
    <name type="scientific">Bacteroides thetaiotaomicron</name>
    <dbReference type="NCBI Taxonomy" id="818"/>
    <lineage>
        <taxon>Bacteria</taxon>
        <taxon>Pseudomonadati</taxon>
        <taxon>Bacteroidota</taxon>
        <taxon>Bacteroidia</taxon>
        <taxon>Bacteroidales</taxon>
        <taxon>Bacteroidaceae</taxon>
        <taxon>Bacteroides</taxon>
    </lineage>
</organism>
<keyword evidence="6 7" id="KW-0998">Cell outer membrane</keyword>
<evidence type="ECO:0000313" key="8">
    <source>
        <dbReference type="EMBL" id="KAB4312498.1"/>
    </source>
</evidence>
<sequence length="1042" mass="115107">MRIYLRLLVAFLLLSAGNVVYAEAQQEKRVTGTVTSEGEPLPGVSVQVKGASSGTITDIDGNYSIEAPANGTIVFRFVGLRTVEQAVNNRNVINVTMESESKELEEVMVVAYATAKKYSFTGAASTMKAGEIEKLQTSSVSRVLEGTVSGVQASASSGQPGTDAEIRIRGIGSINASSAPLYVVDGVPFDGSVNSINPDDIASMTVLKDAASAALYGSRGANGVIIITTKQGQQDSKATVKVKATLGGSSRAVRDYDRVNTNQYFELYWEALRNQYAKSSDYTPATAAAQASKDLVTKLMGGGPNPYGTQYPQPVGTDGKLAAGARPLWNSDWSDAMEQQALRTELNLSVSGGGRANQYFFSAGYLNDKGIALESGYQRFNLRSNVTSEMTSWLKGSINLSFAHSMQNYPVSSDSKTSNVITAGRTMPGFYPIYEMNTDGSYKLDDNGDRIYDFGSYRPSGSMANWNLPATLPLDKSERMKDEFSGRTYLEATIIEGLKFKTSFNFDLINYNTLDYTNPKIGPALENGGGSSRLNSRTFSWTWNNIASYDKTIGDHHFNVLAGMEAYSYRYDELTASRTKMAQPDMPELVVGSQLTGGSGYRIDYALVGYLTQALYDYQNKYFFSASFRRDGSSRFAPETRWGNFWSLGTSWRIDRESFMASTANWLSALTLKMSYGAQGNDNLGTYYASKGLYAIVSNLGENALVSDRMATPNLKWETNLNFNVGVDFSLFNNRFSGSFDFFTRRSKDLLYSRPIAPSLGYGSIDENVGALKNTGIEMVLNGTIINQNGWVWKLGMNLTHYKNKVTELPLKDMPQSGVNKLQVGRSVYDFYMKEWAGVDPDNGNPLWYMDEKDANDNLTGKRVTTSDYASASYYYVNKSSLPKVYGGFNTSLSWKGFDLSAIFAYSIGGYIYNRDITMILHNGSLEGRDWSTEILKRWTPENRYTDVPALSTTSNNWNSASTRFLQNNSYMRLKNLTLSYDLPKQWISKLALSSVQVFVQGDNLFTIHRNQGLDPEQGITGITYYRYPAMRTISGGINLSF</sequence>
<gene>
    <name evidence="8" type="ORF">GAO51_11475</name>
</gene>
<protein>
    <submittedName>
        <fullName evidence="8">TonB-dependent receptor</fullName>
    </submittedName>
</protein>
<dbReference type="InterPro" id="IPR012910">
    <property type="entry name" value="Plug_dom"/>
</dbReference>
<keyword evidence="8" id="KW-0675">Receptor</keyword>
<comment type="subcellular location">
    <subcellularLocation>
        <location evidence="1 7">Cell outer membrane</location>
        <topology evidence="1 7">Multi-pass membrane protein</topology>
    </subcellularLocation>
</comment>
<proteinExistence type="inferred from homology"/>
<keyword evidence="4 7" id="KW-0812">Transmembrane</keyword>
<keyword evidence="2 7" id="KW-0813">Transport</keyword>
<comment type="caution">
    <text evidence="8">The sequence shown here is derived from an EMBL/GenBank/DDBJ whole genome shotgun (WGS) entry which is preliminary data.</text>
</comment>
<dbReference type="SUPFAM" id="SSF49464">
    <property type="entry name" value="Carboxypeptidase regulatory domain-like"/>
    <property type="match status" value="1"/>
</dbReference>
<keyword evidence="3 7" id="KW-1134">Transmembrane beta strand</keyword>
<evidence type="ECO:0000313" key="9">
    <source>
        <dbReference type="Proteomes" id="UP000440614"/>
    </source>
</evidence>
<evidence type="ECO:0000256" key="6">
    <source>
        <dbReference type="ARBA" id="ARBA00023237"/>
    </source>
</evidence>
<name>A0A0P0EYU9_BACT4</name>
<dbReference type="Gene3D" id="2.40.170.20">
    <property type="entry name" value="TonB-dependent receptor, beta-barrel domain"/>
    <property type="match status" value="1"/>
</dbReference>
<accession>A0A0P0EYU9</accession>
<keyword evidence="5 7" id="KW-0472">Membrane</keyword>
<dbReference type="KEGG" id="btho:Btheta7330_01775"/>
<dbReference type="Pfam" id="PF13715">
    <property type="entry name" value="CarbopepD_reg_2"/>
    <property type="match status" value="1"/>
</dbReference>
<dbReference type="RefSeq" id="WP_062694838.1">
    <property type="nucleotide sequence ID" value="NZ_CAXTJI010000001.1"/>
</dbReference>
<evidence type="ECO:0000256" key="7">
    <source>
        <dbReference type="PROSITE-ProRule" id="PRU01360"/>
    </source>
</evidence>
<dbReference type="InterPro" id="IPR037066">
    <property type="entry name" value="Plug_dom_sf"/>
</dbReference>
<evidence type="ECO:0000256" key="3">
    <source>
        <dbReference type="ARBA" id="ARBA00022452"/>
    </source>
</evidence>
<reference evidence="8 9" key="1">
    <citation type="journal article" date="2019" name="Nat. Med.">
        <title>A library of human gut bacterial isolates paired with longitudinal multiomics data enables mechanistic microbiome research.</title>
        <authorList>
            <person name="Poyet M."/>
            <person name="Groussin M."/>
            <person name="Gibbons S.M."/>
            <person name="Avila-Pacheco J."/>
            <person name="Jiang X."/>
            <person name="Kearney S.M."/>
            <person name="Perrotta A.R."/>
            <person name="Berdy B."/>
            <person name="Zhao S."/>
            <person name="Lieberman T.D."/>
            <person name="Swanson P.K."/>
            <person name="Smith M."/>
            <person name="Roesemann S."/>
            <person name="Alexander J.E."/>
            <person name="Rich S.A."/>
            <person name="Livny J."/>
            <person name="Vlamakis H."/>
            <person name="Clish C."/>
            <person name="Bullock K."/>
            <person name="Deik A."/>
            <person name="Scott J."/>
            <person name="Pierce K.A."/>
            <person name="Xavier R.J."/>
            <person name="Alm E.J."/>
        </authorList>
    </citation>
    <scope>NUCLEOTIDE SEQUENCE [LARGE SCALE GENOMIC DNA]</scope>
    <source>
        <strain evidence="8 9">BIOML-A188</strain>
    </source>
</reference>
<dbReference type="NCBIfam" id="TIGR04057">
    <property type="entry name" value="SusC_RagA_signa"/>
    <property type="match status" value="1"/>
</dbReference>
<dbReference type="InterPro" id="IPR039426">
    <property type="entry name" value="TonB-dep_rcpt-like"/>
</dbReference>
<dbReference type="InterPro" id="IPR023996">
    <property type="entry name" value="TonB-dep_OMP_SusC/RagA"/>
</dbReference>